<dbReference type="InterPro" id="IPR036901">
    <property type="entry name" value="Asp/Orn_carbamoylTrfase_sf"/>
</dbReference>
<comment type="caution">
    <text evidence="5">The sequence shown here is derived from an EMBL/GenBank/DDBJ whole genome shotgun (WGS) entry which is preliminary data.</text>
</comment>
<feature type="domain" description="Aspartate/ornithine carbamoyltransferase Asp/Orn-binding" evidence="3">
    <location>
        <begin position="152"/>
        <end position="306"/>
    </location>
</feature>
<dbReference type="PANTHER" id="PTHR45753:SF3">
    <property type="entry name" value="ORNITHINE TRANSCARBAMYLASE, MITOCHONDRIAL"/>
    <property type="match status" value="1"/>
</dbReference>
<reference evidence="5" key="1">
    <citation type="journal article" date="2014" name="Int. J. Syst. Evol. Microbiol.">
        <title>Complete genome sequence of Corynebacterium casei LMG S-19264T (=DSM 44701T), isolated from a smear-ripened cheese.</title>
        <authorList>
            <consortium name="US DOE Joint Genome Institute (JGI-PGF)"/>
            <person name="Walter F."/>
            <person name="Albersmeier A."/>
            <person name="Kalinowski J."/>
            <person name="Ruckert C."/>
        </authorList>
    </citation>
    <scope>NUCLEOTIDE SEQUENCE</scope>
    <source>
        <strain evidence="5">JCM 3313</strain>
    </source>
</reference>
<accession>A0A918ASI4</accession>
<reference evidence="5" key="2">
    <citation type="submission" date="2020-09" db="EMBL/GenBank/DDBJ databases">
        <authorList>
            <person name="Sun Q."/>
            <person name="Ohkuma M."/>
        </authorList>
    </citation>
    <scope>NUCLEOTIDE SEQUENCE</scope>
    <source>
        <strain evidence="5">JCM 3313</strain>
    </source>
</reference>
<proteinExistence type="inferred from homology"/>
<dbReference type="GO" id="GO:0016597">
    <property type="term" value="F:amino acid binding"/>
    <property type="evidence" value="ECO:0007669"/>
    <property type="project" value="InterPro"/>
</dbReference>
<keyword evidence="6" id="KW-1185">Reference proteome</keyword>
<dbReference type="EMBL" id="BMRG01000018">
    <property type="protein sequence ID" value="GGP78138.1"/>
    <property type="molecule type" value="Genomic_DNA"/>
</dbReference>
<evidence type="ECO:0000313" key="6">
    <source>
        <dbReference type="Proteomes" id="UP000639606"/>
    </source>
</evidence>
<dbReference type="PROSITE" id="PS00097">
    <property type="entry name" value="CARBAMOYLTRANSFERASE"/>
    <property type="match status" value="1"/>
</dbReference>
<evidence type="ECO:0000313" key="5">
    <source>
        <dbReference type="EMBL" id="GGP78138.1"/>
    </source>
</evidence>
<dbReference type="Pfam" id="PF02729">
    <property type="entry name" value="OTCace_N"/>
    <property type="match status" value="1"/>
</dbReference>
<evidence type="ECO:0000256" key="1">
    <source>
        <dbReference type="ARBA" id="ARBA00022679"/>
    </source>
</evidence>
<dbReference type="GO" id="GO:0004585">
    <property type="term" value="F:ornithine carbamoyltransferase activity"/>
    <property type="evidence" value="ECO:0007669"/>
    <property type="project" value="TreeGrafter"/>
</dbReference>
<dbReference type="PRINTS" id="PR00100">
    <property type="entry name" value="AOTCASE"/>
</dbReference>
<keyword evidence="1 2" id="KW-0808">Transferase</keyword>
<dbReference type="InterPro" id="IPR002292">
    <property type="entry name" value="Orn/put_carbamltrans"/>
</dbReference>
<sequence length="320" mass="34296">MGKHMGRHLISIGDLADHDLRHIVGQGVRFAEGSADPRGLLDGAVVGVYFRKTSTRTRTAFSSGALRLGARLITYGPDDLQLNTGETVADTGRVLGRMLDVLVARTAGAEQELREFAQPGGMGVVNAMSALEHPTQALADLTTLTQRFGAVDGLRVLYVGEGNNTCTALALALSRFSGVHFEARTPPGYGMPESITAAARAQAARTGSTVVERHDVADLPPDCHVIYTTRWQTTGTSKPDPHWRQAFEPYRVHRGLWRDSPDAVFMHDLPAHRGEEVTAEVLDGPRSIAFDQAANKMTSAMAVLRWCAAGAASELAGVTG</sequence>
<gene>
    <name evidence="5" type="primary">argF</name>
    <name evidence="5" type="ORF">GCM10010185_59830</name>
</gene>
<dbReference type="RefSeq" id="WP_209619522.1">
    <property type="nucleotide sequence ID" value="NZ_BMRG01000018.1"/>
</dbReference>
<dbReference type="Proteomes" id="UP000639606">
    <property type="component" value="Unassembled WGS sequence"/>
</dbReference>
<dbReference type="InterPro" id="IPR006131">
    <property type="entry name" value="Asp_carbamoyltransf_Asp/Orn-bd"/>
</dbReference>
<dbReference type="GO" id="GO:0042450">
    <property type="term" value="P:L-arginine biosynthetic process via ornithine"/>
    <property type="evidence" value="ECO:0007669"/>
    <property type="project" value="TreeGrafter"/>
</dbReference>
<dbReference type="SUPFAM" id="SSF53671">
    <property type="entry name" value="Aspartate/ornithine carbamoyltransferase"/>
    <property type="match status" value="1"/>
</dbReference>
<dbReference type="GO" id="GO:0019240">
    <property type="term" value="P:citrulline biosynthetic process"/>
    <property type="evidence" value="ECO:0007669"/>
    <property type="project" value="TreeGrafter"/>
</dbReference>
<protein>
    <submittedName>
        <fullName evidence="5">Ornithine carbamoyltransferase</fullName>
    </submittedName>
</protein>
<dbReference type="AlphaFoldDB" id="A0A918ASI4"/>
<dbReference type="PRINTS" id="PR00102">
    <property type="entry name" value="OTCASE"/>
</dbReference>
<evidence type="ECO:0000259" key="4">
    <source>
        <dbReference type="Pfam" id="PF02729"/>
    </source>
</evidence>
<dbReference type="PANTHER" id="PTHR45753">
    <property type="entry name" value="ORNITHINE CARBAMOYLTRANSFERASE, MITOCHONDRIAL"/>
    <property type="match status" value="1"/>
</dbReference>
<dbReference type="Gene3D" id="3.40.50.1370">
    <property type="entry name" value="Aspartate/ornithine carbamoyltransferase"/>
    <property type="match status" value="2"/>
</dbReference>
<evidence type="ECO:0000256" key="2">
    <source>
        <dbReference type="RuleBase" id="RU003634"/>
    </source>
</evidence>
<dbReference type="InterPro" id="IPR006130">
    <property type="entry name" value="Asp/Orn_carbamoylTrfase"/>
</dbReference>
<organism evidence="5 6">
    <name type="scientific">Saccharothrix coeruleofusca</name>
    <dbReference type="NCBI Taxonomy" id="33919"/>
    <lineage>
        <taxon>Bacteria</taxon>
        <taxon>Bacillati</taxon>
        <taxon>Actinomycetota</taxon>
        <taxon>Actinomycetes</taxon>
        <taxon>Pseudonocardiales</taxon>
        <taxon>Pseudonocardiaceae</taxon>
        <taxon>Saccharothrix</taxon>
    </lineage>
</organism>
<feature type="domain" description="Aspartate/ornithine carbamoyltransferase carbamoyl-P binding" evidence="4">
    <location>
        <begin position="7"/>
        <end position="145"/>
    </location>
</feature>
<dbReference type="Pfam" id="PF00185">
    <property type="entry name" value="OTCace"/>
    <property type="match status" value="1"/>
</dbReference>
<evidence type="ECO:0000259" key="3">
    <source>
        <dbReference type="Pfam" id="PF00185"/>
    </source>
</evidence>
<comment type="similarity">
    <text evidence="2">Belongs to the aspartate/ornithine carbamoyltransferase superfamily.</text>
</comment>
<name>A0A918ASI4_9PSEU</name>
<dbReference type="InterPro" id="IPR006132">
    <property type="entry name" value="Asp/Orn_carbamoyltranf_P-bd"/>
</dbReference>